<name>A0A1H3ZKC5_ALKAM</name>
<protein>
    <submittedName>
        <fullName evidence="2">Zn-binding Pro-Ala-Ala-Arg (PAAR) domain-containing protein, incolved in TypeVI secretion</fullName>
    </submittedName>
</protein>
<keyword evidence="3" id="KW-1185">Reference proteome</keyword>
<reference evidence="2 3" key="1">
    <citation type="submission" date="2016-10" db="EMBL/GenBank/DDBJ databases">
        <authorList>
            <person name="de Groot N.N."/>
        </authorList>
    </citation>
    <scope>NUCLEOTIDE SEQUENCE [LARGE SCALE GENOMIC DNA]</scope>
    <source>
        <strain evidence="2 3">CGMCC 1.3430</strain>
    </source>
</reference>
<accession>A0A1H3ZKC5</accession>
<proteinExistence type="predicted"/>
<evidence type="ECO:0000256" key="1">
    <source>
        <dbReference type="SAM" id="MobiDB-lite"/>
    </source>
</evidence>
<organism evidence="2 3">
    <name type="scientific">Alkalimonas amylolytica</name>
    <dbReference type="NCBI Taxonomy" id="152573"/>
    <lineage>
        <taxon>Bacteria</taxon>
        <taxon>Pseudomonadati</taxon>
        <taxon>Pseudomonadota</taxon>
        <taxon>Gammaproteobacteria</taxon>
        <taxon>Alkalimonas</taxon>
    </lineage>
</organism>
<dbReference type="Gene3D" id="2.60.200.60">
    <property type="match status" value="2"/>
</dbReference>
<feature type="region of interest" description="Disordered" evidence="1">
    <location>
        <begin position="126"/>
        <end position="146"/>
    </location>
</feature>
<dbReference type="OrthoDB" id="9807902at2"/>
<evidence type="ECO:0000313" key="2">
    <source>
        <dbReference type="EMBL" id="SEA24115.1"/>
    </source>
</evidence>
<evidence type="ECO:0000313" key="3">
    <source>
        <dbReference type="Proteomes" id="UP000198773"/>
    </source>
</evidence>
<dbReference type="CDD" id="cd14738">
    <property type="entry name" value="PAAR_2"/>
    <property type="match status" value="1"/>
</dbReference>
<gene>
    <name evidence="2" type="ORF">SAMN04488051_102226</name>
</gene>
<dbReference type="AlphaFoldDB" id="A0A1H3ZKC5"/>
<dbReference type="InterPro" id="IPR008727">
    <property type="entry name" value="PAAR_motif"/>
</dbReference>
<dbReference type="Pfam" id="PF05488">
    <property type="entry name" value="PAAR_motif"/>
    <property type="match status" value="1"/>
</dbReference>
<dbReference type="STRING" id="152573.SAMN04488051_102226"/>
<dbReference type="EMBL" id="FNRM01000002">
    <property type="protein sequence ID" value="SEA24115.1"/>
    <property type="molecule type" value="Genomic_DNA"/>
</dbReference>
<sequence length="390" mass="41899">MSKPAARIGDMHVCPKVTAKVPHVGGPIVQGSPNVFIGGMPAAKVGDKLVCVGPPDSIKTGSKSVSINGKAAARLGDSTDHGGKIVVGNPTVLIGDKAYKGPNAAKLPEGPKTTEEAMKRLDEAGKKVAAAKANNQPPPSSPYSSEDKLYVVAGGLDEKIIVRVIETKYAGDNGSIGYVPQGANTATYWTTTFTQLEHADSDPELLTSAVGITYDPDASYTLLLIDQEKANAGGDMISFIPTYDNLAEFAKAEIADKFVNQEELIAPVMTEEYSRHYERVFRAAETDGVDLDRDDQFYELAKDLGFDEDEINLLEVRHKLKNSTGANEQFLGNGMTKDNTVQYDETPYGTASPDKHYGPVETFTYDKNPQTLLKLEQAGIVTRIPLSAKG</sequence>
<dbReference type="Proteomes" id="UP000198773">
    <property type="component" value="Unassembled WGS sequence"/>
</dbReference>